<dbReference type="InterPro" id="IPR043128">
    <property type="entry name" value="Rev_trsase/Diguanyl_cyclase"/>
</dbReference>
<evidence type="ECO:0000259" key="1">
    <source>
        <dbReference type="Pfam" id="PF17919"/>
    </source>
</evidence>
<evidence type="ECO:0000313" key="2">
    <source>
        <dbReference type="EMBL" id="WMV46854.1"/>
    </source>
</evidence>
<dbReference type="Gene3D" id="3.10.20.370">
    <property type="match status" value="1"/>
</dbReference>
<keyword evidence="3" id="KW-1185">Reference proteome</keyword>
<accession>A0AAF0UJ69</accession>
<sequence>MVDPQKIEAVKNWVRQSSVTEVRSFVGLASYYRRLLKNFAAIAMHLTRLTQKEVPFDWIGKCEKNFQKLKTFLTTSPILTLPVEGKDFIVYCDASYSGLGVVLMQDKNVIAYVSRQLKIHERNYPTHDLELATVVFSLKIWRHYLYAVKCEVFTDHHQSTTCVHSERLEPETSNMDGVT</sequence>
<dbReference type="AlphaFoldDB" id="A0AAF0UJ69"/>
<reference evidence="2" key="1">
    <citation type="submission" date="2023-08" db="EMBL/GenBank/DDBJ databases">
        <title>A de novo genome assembly of Solanum verrucosum Schlechtendal, a Mexican diploid species geographically isolated from the other diploid A-genome species in potato relatives.</title>
        <authorList>
            <person name="Hosaka K."/>
        </authorList>
    </citation>
    <scope>NUCLEOTIDE SEQUENCE</scope>
    <source>
        <tissue evidence="2">Young leaves</tissue>
    </source>
</reference>
<dbReference type="FunFam" id="3.30.70.270:FF:000020">
    <property type="entry name" value="Transposon Tf2-6 polyprotein-like Protein"/>
    <property type="match status" value="1"/>
</dbReference>
<dbReference type="InterPro" id="IPR043502">
    <property type="entry name" value="DNA/RNA_pol_sf"/>
</dbReference>
<dbReference type="Proteomes" id="UP001234989">
    <property type="component" value="Chromosome 9"/>
</dbReference>
<proteinExistence type="predicted"/>
<dbReference type="FunFam" id="3.10.20.370:FF:000001">
    <property type="entry name" value="Retrovirus-related Pol polyprotein from transposon 17.6-like protein"/>
    <property type="match status" value="1"/>
</dbReference>
<gene>
    <name evidence="2" type="ORF">MTR67_040239</name>
</gene>
<dbReference type="EMBL" id="CP133620">
    <property type="protein sequence ID" value="WMV46854.1"/>
    <property type="molecule type" value="Genomic_DNA"/>
</dbReference>
<dbReference type="InterPro" id="IPR041577">
    <property type="entry name" value="RT_RNaseH_2"/>
</dbReference>
<feature type="domain" description="Reverse transcriptase/retrotransposon-derived protein RNase H-like" evidence="1">
    <location>
        <begin position="58"/>
        <end position="150"/>
    </location>
</feature>
<dbReference type="PANTHER" id="PTHR34072:SF52">
    <property type="entry name" value="RIBONUCLEASE H"/>
    <property type="match status" value="1"/>
</dbReference>
<organism evidence="2 3">
    <name type="scientific">Solanum verrucosum</name>
    <dbReference type="NCBI Taxonomy" id="315347"/>
    <lineage>
        <taxon>Eukaryota</taxon>
        <taxon>Viridiplantae</taxon>
        <taxon>Streptophyta</taxon>
        <taxon>Embryophyta</taxon>
        <taxon>Tracheophyta</taxon>
        <taxon>Spermatophyta</taxon>
        <taxon>Magnoliopsida</taxon>
        <taxon>eudicotyledons</taxon>
        <taxon>Gunneridae</taxon>
        <taxon>Pentapetalae</taxon>
        <taxon>asterids</taxon>
        <taxon>lamiids</taxon>
        <taxon>Solanales</taxon>
        <taxon>Solanaceae</taxon>
        <taxon>Solanoideae</taxon>
        <taxon>Solaneae</taxon>
        <taxon>Solanum</taxon>
    </lineage>
</organism>
<protein>
    <recommendedName>
        <fullName evidence="1">Reverse transcriptase/retrotransposon-derived protein RNase H-like domain-containing protein</fullName>
    </recommendedName>
</protein>
<dbReference type="Gene3D" id="3.30.70.270">
    <property type="match status" value="1"/>
</dbReference>
<name>A0AAF0UJ69_SOLVR</name>
<evidence type="ECO:0000313" key="3">
    <source>
        <dbReference type="Proteomes" id="UP001234989"/>
    </source>
</evidence>
<dbReference type="PANTHER" id="PTHR34072">
    <property type="entry name" value="ENZYMATIC POLYPROTEIN-RELATED"/>
    <property type="match status" value="1"/>
</dbReference>
<dbReference type="SUPFAM" id="SSF56672">
    <property type="entry name" value="DNA/RNA polymerases"/>
    <property type="match status" value="1"/>
</dbReference>
<dbReference type="Pfam" id="PF17919">
    <property type="entry name" value="RT_RNaseH_2"/>
    <property type="match status" value="1"/>
</dbReference>